<reference evidence="1" key="1">
    <citation type="submission" date="2021-05" db="EMBL/GenBank/DDBJ databases">
        <authorList>
            <person name="Scholz U."/>
            <person name="Mascher M."/>
            <person name="Fiebig A."/>
        </authorList>
    </citation>
    <scope>NUCLEOTIDE SEQUENCE [LARGE SCALE GENOMIC DNA]</scope>
</reference>
<proteinExistence type="predicted"/>
<evidence type="ECO:0000313" key="1">
    <source>
        <dbReference type="EnsemblPlants" id="AVESA.00010b.r2.2DG0354730.1.CDS"/>
    </source>
</evidence>
<evidence type="ECO:0000313" key="2">
    <source>
        <dbReference type="Proteomes" id="UP001732700"/>
    </source>
</evidence>
<keyword evidence="2" id="KW-1185">Reference proteome</keyword>
<organism evidence="1 2">
    <name type="scientific">Avena sativa</name>
    <name type="common">Oat</name>
    <dbReference type="NCBI Taxonomy" id="4498"/>
    <lineage>
        <taxon>Eukaryota</taxon>
        <taxon>Viridiplantae</taxon>
        <taxon>Streptophyta</taxon>
        <taxon>Embryophyta</taxon>
        <taxon>Tracheophyta</taxon>
        <taxon>Spermatophyta</taxon>
        <taxon>Magnoliopsida</taxon>
        <taxon>Liliopsida</taxon>
        <taxon>Poales</taxon>
        <taxon>Poaceae</taxon>
        <taxon>BOP clade</taxon>
        <taxon>Pooideae</taxon>
        <taxon>Poodae</taxon>
        <taxon>Poeae</taxon>
        <taxon>Poeae Chloroplast Group 1 (Aveneae type)</taxon>
        <taxon>Aveninae</taxon>
        <taxon>Avena</taxon>
    </lineage>
</organism>
<dbReference type="EnsemblPlants" id="AVESA.00010b.r2.2DG0354730.1">
    <property type="protein sequence ID" value="AVESA.00010b.r2.2DG0354730.1.CDS"/>
    <property type="gene ID" value="AVESA.00010b.r2.2DG0354730"/>
</dbReference>
<reference evidence="1" key="2">
    <citation type="submission" date="2025-09" db="UniProtKB">
        <authorList>
            <consortium name="EnsemblPlants"/>
        </authorList>
    </citation>
    <scope>IDENTIFICATION</scope>
</reference>
<protein>
    <submittedName>
        <fullName evidence="1">Uncharacterized protein</fullName>
    </submittedName>
</protein>
<name>A0ACD5V1S8_AVESA</name>
<sequence>MAPRHGSSLPLISPCRGIYALTRALLDVDLWMKHDGDDDSADEKFVAGYFELMVDCKYDMRFRQRLHDGIHSHVLDVDGRYIGWSIAATVIASADVPYPCHVTFTAYTSGFDDEATIFDGPCREGEMVEFRHVVAVKVLWMLELCFKLDGMCYSHSFKAGVDSKPVKFGPVKALVVWSIMNRDRFWR</sequence>
<accession>A0ACD5V1S8</accession>
<dbReference type="Proteomes" id="UP001732700">
    <property type="component" value="Chromosome 2D"/>
</dbReference>